<protein>
    <submittedName>
        <fullName evidence="4">Glycosyltransferase</fullName>
    </submittedName>
</protein>
<proteinExistence type="predicted"/>
<dbReference type="RefSeq" id="WP_146263172.1">
    <property type="nucleotide sequence ID" value="NZ_SELG01000042.1"/>
</dbReference>
<gene>
    <name evidence="4" type="ORF">ETU09_09345</name>
</gene>
<dbReference type="OrthoDB" id="396512at2"/>
<evidence type="ECO:0000256" key="2">
    <source>
        <dbReference type="ARBA" id="ARBA00022679"/>
    </source>
</evidence>
<dbReference type="CDD" id="cd00761">
    <property type="entry name" value="Glyco_tranf_GTA_type"/>
    <property type="match status" value="1"/>
</dbReference>
<dbReference type="GO" id="GO:0016758">
    <property type="term" value="F:hexosyltransferase activity"/>
    <property type="evidence" value="ECO:0007669"/>
    <property type="project" value="UniProtKB-ARBA"/>
</dbReference>
<feature type="domain" description="Glycosyltransferase 2-like" evidence="3">
    <location>
        <begin position="6"/>
        <end position="170"/>
    </location>
</feature>
<dbReference type="SUPFAM" id="SSF53448">
    <property type="entry name" value="Nucleotide-diphospho-sugar transferases"/>
    <property type="match status" value="1"/>
</dbReference>
<keyword evidence="2 4" id="KW-0808">Transferase</keyword>
<name>A0A563D973_9FLAO</name>
<dbReference type="Proteomes" id="UP000319499">
    <property type="component" value="Unassembled WGS sequence"/>
</dbReference>
<organism evidence="4 5">
    <name type="scientific">Apibacter muscae</name>
    <dbReference type="NCBI Taxonomy" id="2509004"/>
    <lineage>
        <taxon>Bacteria</taxon>
        <taxon>Pseudomonadati</taxon>
        <taxon>Bacteroidota</taxon>
        <taxon>Flavobacteriia</taxon>
        <taxon>Flavobacteriales</taxon>
        <taxon>Weeksellaceae</taxon>
        <taxon>Apibacter</taxon>
    </lineage>
</organism>
<evidence type="ECO:0000313" key="4">
    <source>
        <dbReference type="EMBL" id="TWP26756.1"/>
    </source>
</evidence>
<dbReference type="Pfam" id="PF00535">
    <property type="entry name" value="Glycos_transf_2"/>
    <property type="match status" value="1"/>
</dbReference>
<comment type="caution">
    <text evidence="4">The sequence shown here is derived from an EMBL/GenBank/DDBJ whole genome shotgun (WGS) entry which is preliminary data.</text>
</comment>
<sequence length="321" mass="37430">MHIKISIIVPVYNVESYLSKCLSSIVNQTLKEIEIIAVNDGSTDNSLSILKKYSSIHKNIIIINKDNGGLSDARNVGIKNALGEYIAFVDSDDWIDKEMMFDMYYLAKNNDADIVFCSLQKVDEYDNVIKNIPQFHNLPEKINFKDNLKIFGEIENFACNKIFRKSLFKNIKFPKGLNFEDNATIPRIILNSKILAKSNNYYYKYFVRDNSISNSYNDKGLDMLNAICLVKKDYLSSCYANQNNVWKKFVIFQGFYCFLAYSAYVKDKEIKKIMLLHLKNLLASEKISKKEILMYNRFGENYLNSLNYKKKLYYLIQLIRI</sequence>
<dbReference type="PANTHER" id="PTHR22916:SF51">
    <property type="entry name" value="GLYCOSYLTRANSFERASE EPSH-RELATED"/>
    <property type="match status" value="1"/>
</dbReference>
<dbReference type="InterPro" id="IPR029044">
    <property type="entry name" value="Nucleotide-diphossugar_trans"/>
</dbReference>
<dbReference type="Gene3D" id="3.90.550.10">
    <property type="entry name" value="Spore Coat Polysaccharide Biosynthesis Protein SpsA, Chain A"/>
    <property type="match status" value="1"/>
</dbReference>
<dbReference type="InterPro" id="IPR001173">
    <property type="entry name" value="Glyco_trans_2-like"/>
</dbReference>
<evidence type="ECO:0000313" key="5">
    <source>
        <dbReference type="Proteomes" id="UP000319499"/>
    </source>
</evidence>
<accession>A0A563D973</accession>
<keyword evidence="5" id="KW-1185">Reference proteome</keyword>
<dbReference type="AlphaFoldDB" id="A0A563D973"/>
<keyword evidence="1" id="KW-0328">Glycosyltransferase</keyword>
<dbReference type="EMBL" id="SELH01000025">
    <property type="protein sequence ID" value="TWP26756.1"/>
    <property type="molecule type" value="Genomic_DNA"/>
</dbReference>
<reference evidence="4 5" key="1">
    <citation type="submission" date="2019-02" db="EMBL/GenBank/DDBJ databases">
        <title>Apibacter muscae sp. nov.: a novel member of the house fly microbiota.</title>
        <authorList>
            <person name="Park R."/>
        </authorList>
    </citation>
    <scope>NUCLEOTIDE SEQUENCE [LARGE SCALE GENOMIC DNA]</scope>
    <source>
        <strain evidence="4 5">AL1</strain>
    </source>
</reference>
<evidence type="ECO:0000256" key="1">
    <source>
        <dbReference type="ARBA" id="ARBA00022676"/>
    </source>
</evidence>
<dbReference type="PANTHER" id="PTHR22916">
    <property type="entry name" value="GLYCOSYLTRANSFERASE"/>
    <property type="match status" value="1"/>
</dbReference>
<evidence type="ECO:0000259" key="3">
    <source>
        <dbReference type="Pfam" id="PF00535"/>
    </source>
</evidence>